<dbReference type="SMART" id="SM00091">
    <property type="entry name" value="PAS"/>
    <property type="match status" value="1"/>
</dbReference>
<dbReference type="SUPFAM" id="SSF57959">
    <property type="entry name" value="Leucine zipper domain"/>
    <property type="match status" value="1"/>
</dbReference>
<dbReference type="InterPro" id="IPR046347">
    <property type="entry name" value="bZIP_sf"/>
</dbReference>
<feature type="region of interest" description="Disordered" evidence="1">
    <location>
        <begin position="186"/>
        <end position="263"/>
    </location>
</feature>
<dbReference type="SUPFAM" id="SSF55785">
    <property type="entry name" value="PYP-like sensor domain (PAS domain)"/>
    <property type="match status" value="1"/>
</dbReference>
<dbReference type="InterPro" id="IPR000014">
    <property type="entry name" value="PAS"/>
</dbReference>
<feature type="compositionally biased region" description="Low complexity" evidence="1">
    <location>
        <begin position="20"/>
        <end position="30"/>
    </location>
</feature>
<feature type="compositionally biased region" description="Low complexity" evidence="1">
    <location>
        <begin position="235"/>
        <end position="245"/>
    </location>
</feature>
<dbReference type="GO" id="GO:0003700">
    <property type="term" value="F:DNA-binding transcription factor activity"/>
    <property type="evidence" value="ECO:0007669"/>
    <property type="project" value="InterPro"/>
</dbReference>
<dbReference type="PROSITE" id="PS50112">
    <property type="entry name" value="PAS"/>
    <property type="match status" value="1"/>
</dbReference>
<evidence type="ECO:0000256" key="1">
    <source>
        <dbReference type="SAM" id="MobiDB-lite"/>
    </source>
</evidence>
<name>A0A7S2LIX0_9STRA</name>
<dbReference type="Gene3D" id="3.30.450.20">
    <property type="entry name" value="PAS domain"/>
    <property type="match status" value="1"/>
</dbReference>
<evidence type="ECO:0000259" key="2">
    <source>
        <dbReference type="PROSITE" id="PS50112"/>
    </source>
</evidence>
<sequence length="450" mass="47245">MSTQGLDALAALCGNAASAAAANKNNSNSNDGDKAQGSGGEISTAPAPRSTGPVPSLNSGLPAFYQQQQGQQFQQFQQQYIHQQAAGLQQAAAARQAISSMPPQLLQAYLSSQPGIGQALQAALAGGAVGGGQFAAPAPPPAASSLAAAFPGLAASTDQQHQHQSQLQMIAAQVLAAQHQAAAAAAENNGQVKANPQPQPAAKPASVSVSTETSVASAPSTKRAASSPPKKRSSNSKSAATISSSGVATMSTATSTSRPSSKTMIAEWEDKKYAKRAANRLSAHMSRKRKKMFVEDLKDENMELRRKEMILRSIPDLIVVFDSSGSMSFVSQSASRFLNYTSCELENTSFWDRLTEDSVRLIKSAFMDALAVKRKPEDDTTPLADGEPISVRIIDKDDDKEKGLPFALKGVVHFAADSPECVCTLCPETPNAKRDMAHSNANQVSDGSRC</sequence>
<protein>
    <recommendedName>
        <fullName evidence="2">PAS domain-containing protein</fullName>
    </recommendedName>
</protein>
<dbReference type="CDD" id="cd14686">
    <property type="entry name" value="bZIP"/>
    <property type="match status" value="1"/>
</dbReference>
<feature type="domain" description="PAS" evidence="2">
    <location>
        <begin position="303"/>
        <end position="373"/>
    </location>
</feature>
<reference evidence="3" key="1">
    <citation type="submission" date="2021-01" db="EMBL/GenBank/DDBJ databases">
        <authorList>
            <person name="Corre E."/>
            <person name="Pelletier E."/>
            <person name="Niang G."/>
            <person name="Scheremetjew M."/>
            <person name="Finn R."/>
            <person name="Kale V."/>
            <person name="Holt S."/>
            <person name="Cochrane G."/>
            <person name="Meng A."/>
            <person name="Brown T."/>
            <person name="Cohen L."/>
        </authorList>
    </citation>
    <scope>NUCLEOTIDE SEQUENCE</scope>
    <source>
        <strain evidence="3">SM1012Den-03</strain>
    </source>
</reference>
<dbReference type="EMBL" id="HBGZ01017141">
    <property type="protein sequence ID" value="CAD9606711.1"/>
    <property type="molecule type" value="Transcribed_RNA"/>
</dbReference>
<proteinExistence type="predicted"/>
<feature type="compositionally biased region" description="Polar residues" evidence="1">
    <location>
        <begin position="246"/>
        <end position="263"/>
    </location>
</feature>
<dbReference type="CDD" id="cd00130">
    <property type="entry name" value="PAS"/>
    <property type="match status" value="1"/>
</dbReference>
<dbReference type="InterPro" id="IPR035965">
    <property type="entry name" value="PAS-like_dom_sf"/>
</dbReference>
<gene>
    <name evidence="3" type="ORF">SMAR0320_LOCUS12283</name>
</gene>
<accession>A0A7S2LIX0</accession>
<dbReference type="AlphaFoldDB" id="A0A7S2LIX0"/>
<feature type="region of interest" description="Disordered" evidence="1">
    <location>
        <begin position="20"/>
        <end position="63"/>
    </location>
</feature>
<feature type="compositionally biased region" description="Low complexity" evidence="1">
    <location>
        <begin position="186"/>
        <end position="228"/>
    </location>
</feature>
<organism evidence="3">
    <name type="scientific">Skeletonema marinoi</name>
    <dbReference type="NCBI Taxonomy" id="267567"/>
    <lineage>
        <taxon>Eukaryota</taxon>
        <taxon>Sar</taxon>
        <taxon>Stramenopiles</taxon>
        <taxon>Ochrophyta</taxon>
        <taxon>Bacillariophyta</taxon>
        <taxon>Coscinodiscophyceae</taxon>
        <taxon>Thalassiosirophycidae</taxon>
        <taxon>Thalassiosirales</taxon>
        <taxon>Skeletonemataceae</taxon>
        <taxon>Skeletonema</taxon>
        <taxon>Skeletonema marinoi-dohrnii complex</taxon>
    </lineage>
</organism>
<evidence type="ECO:0000313" key="3">
    <source>
        <dbReference type="EMBL" id="CAD9606711.1"/>
    </source>
</evidence>